<dbReference type="Proteomes" id="UP000250369">
    <property type="component" value="Unassembled WGS sequence"/>
</dbReference>
<evidence type="ECO:0000256" key="1">
    <source>
        <dbReference type="SAM" id="Phobius"/>
    </source>
</evidence>
<name>A0A329MIW9_9BACL</name>
<reference evidence="2 3" key="1">
    <citation type="journal article" date="2009" name="Int. J. Syst. Evol. Microbiol.">
        <title>Paenibacillus contaminans sp. nov., isolated from a contaminated laboratory plate.</title>
        <authorList>
            <person name="Chou J.H."/>
            <person name="Lee J.H."/>
            <person name="Lin M.C."/>
            <person name="Chang P.S."/>
            <person name="Arun A.B."/>
            <person name="Young C.C."/>
            <person name="Chen W.M."/>
        </authorList>
    </citation>
    <scope>NUCLEOTIDE SEQUENCE [LARGE SCALE GENOMIC DNA]</scope>
    <source>
        <strain evidence="2 3">CKOBP-6</strain>
    </source>
</reference>
<dbReference type="OrthoDB" id="2695971at2"/>
<proteinExistence type="predicted"/>
<dbReference type="RefSeq" id="WP_113032185.1">
    <property type="nucleotide sequence ID" value="NZ_QMFB01000010.1"/>
</dbReference>
<evidence type="ECO:0008006" key="4">
    <source>
        <dbReference type="Google" id="ProtNLM"/>
    </source>
</evidence>
<sequence length="161" mass="17533">MAKNRYSIGLLLIGIAVVLLLGKLGVFSFLGSLIWPLFILIPGIALHMLYFGRVLPSGVLVPGGILITYSLIFFYCNLFGWSSMKYLWPGFLFGVAVGLYELHLFDRNSPRGTAIAAVIIAIVSVVLFSIMFLVTAGIYIVAAVLIIAGVALVVARRPRSW</sequence>
<dbReference type="AlphaFoldDB" id="A0A329MIW9"/>
<evidence type="ECO:0000313" key="2">
    <source>
        <dbReference type="EMBL" id="RAV19755.1"/>
    </source>
</evidence>
<evidence type="ECO:0000313" key="3">
    <source>
        <dbReference type="Proteomes" id="UP000250369"/>
    </source>
</evidence>
<keyword evidence="1" id="KW-0812">Transmembrane</keyword>
<keyword evidence="1" id="KW-0472">Membrane</keyword>
<dbReference type="EMBL" id="QMFB01000010">
    <property type="protein sequence ID" value="RAV19755.1"/>
    <property type="molecule type" value="Genomic_DNA"/>
</dbReference>
<accession>A0A329MIW9</accession>
<feature type="transmembrane region" description="Helical" evidence="1">
    <location>
        <begin position="33"/>
        <end position="52"/>
    </location>
</feature>
<feature type="transmembrane region" description="Helical" evidence="1">
    <location>
        <begin position="138"/>
        <end position="155"/>
    </location>
</feature>
<feature type="transmembrane region" description="Helical" evidence="1">
    <location>
        <begin position="86"/>
        <end position="105"/>
    </location>
</feature>
<protein>
    <recommendedName>
        <fullName evidence="4">DUF5668 domain-containing protein</fullName>
    </recommendedName>
</protein>
<keyword evidence="3" id="KW-1185">Reference proteome</keyword>
<organism evidence="2 3">
    <name type="scientific">Paenibacillus contaminans</name>
    <dbReference type="NCBI Taxonomy" id="450362"/>
    <lineage>
        <taxon>Bacteria</taxon>
        <taxon>Bacillati</taxon>
        <taxon>Bacillota</taxon>
        <taxon>Bacilli</taxon>
        <taxon>Bacillales</taxon>
        <taxon>Paenibacillaceae</taxon>
        <taxon>Paenibacillus</taxon>
    </lineage>
</organism>
<feature type="transmembrane region" description="Helical" evidence="1">
    <location>
        <begin position="59"/>
        <end position="80"/>
    </location>
</feature>
<keyword evidence="1" id="KW-1133">Transmembrane helix</keyword>
<comment type="caution">
    <text evidence="2">The sequence shown here is derived from an EMBL/GenBank/DDBJ whole genome shotgun (WGS) entry which is preliminary data.</text>
</comment>
<feature type="transmembrane region" description="Helical" evidence="1">
    <location>
        <begin position="7"/>
        <end position="27"/>
    </location>
</feature>
<feature type="transmembrane region" description="Helical" evidence="1">
    <location>
        <begin position="112"/>
        <end position="132"/>
    </location>
</feature>
<gene>
    <name evidence="2" type="ORF">DQG23_17575</name>
</gene>